<dbReference type="Proteomes" id="UP001430356">
    <property type="component" value="Unassembled WGS sequence"/>
</dbReference>
<feature type="compositionally biased region" description="Low complexity" evidence="1">
    <location>
        <begin position="100"/>
        <end position="109"/>
    </location>
</feature>
<dbReference type="EMBL" id="JAECZO010000014">
    <property type="protein sequence ID" value="KAK7201392.1"/>
    <property type="molecule type" value="Genomic_DNA"/>
</dbReference>
<evidence type="ECO:0000313" key="2">
    <source>
        <dbReference type="EMBL" id="KAK7201392.1"/>
    </source>
</evidence>
<keyword evidence="3" id="KW-1185">Reference proteome</keyword>
<feature type="region of interest" description="Disordered" evidence="1">
    <location>
        <begin position="95"/>
        <end position="134"/>
    </location>
</feature>
<name>A0AAW0F491_9TRYP</name>
<feature type="region of interest" description="Disordered" evidence="1">
    <location>
        <begin position="220"/>
        <end position="268"/>
    </location>
</feature>
<sequence>MLTRTPSHTCASSSSSSASSASSASAAVCCRRSTATVAAEVRNIDRLSTPHACWESHDVHHRVFSIPPTPPHRLTALCGEWLKGPKTRERELWRHKGQMSTSPQTGAAAPPTPSPPSPSPPSSPPAPSSPLGTLPACCTDAFKEHYRRGEVPRFGFYDPVYLRHTHDATPTSAAALRNPTNASFFPPFSSLVRDYSTHGATSASASLAAHTPAVEDDVERAAATPDRARPLRSWEHLTSAEDMWSGPPLTTKIPPASDYERSLLGSSP</sequence>
<dbReference type="AlphaFoldDB" id="A0AAW0F491"/>
<reference evidence="2 3" key="1">
    <citation type="journal article" date="2021" name="MBio">
        <title>A New Model Trypanosomatid, Novymonas esmeraldas: Genomic Perception of Its 'Candidatus Pandoraea novymonadis' Endosymbiont.</title>
        <authorList>
            <person name="Zakharova A."/>
            <person name="Saura A."/>
            <person name="Butenko A."/>
            <person name="Podesvova L."/>
            <person name="Warmusova S."/>
            <person name="Kostygov A.Y."/>
            <person name="Nenarokova A."/>
            <person name="Lukes J."/>
            <person name="Opperdoes F.R."/>
            <person name="Yurchenko V."/>
        </authorList>
    </citation>
    <scope>NUCLEOTIDE SEQUENCE [LARGE SCALE GENOMIC DNA]</scope>
    <source>
        <strain evidence="2 3">E262AT.01</strain>
    </source>
</reference>
<comment type="caution">
    <text evidence="2">The sequence shown here is derived from an EMBL/GenBank/DDBJ whole genome shotgun (WGS) entry which is preliminary data.</text>
</comment>
<evidence type="ECO:0000313" key="3">
    <source>
        <dbReference type="Proteomes" id="UP001430356"/>
    </source>
</evidence>
<feature type="compositionally biased region" description="Pro residues" evidence="1">
    <location>
        <begin position="110"/>
        <end position="128"/>
    </location>
</feature>
<proteinExistence type="predicted"/>
<evidence type="ECO:0000256" key="1">
    <source>
        <dbReference type="SAM" id="MobiDB-lite"/>
    </source>
</evidence>
<feature type="compositionally biased region" description="Basic and acidic residues" evidence="1">
    <location>
        <begin position="226"/>
        <end position="239"/>
    </location>
</feature>
<organism evidence="2 3">
    <name type="scientific">Novymonas esmeraldas</name>
    <dbReference type="NCBI Taxonomy" id="1808958"/>
    <lineage>
        <taxon>Eukaryota</taxon>
        <taxon>Discoba</taxon>
        <taxon>Euglenozoa</taxon>
        <taxon>Kinetoplastea</taxon>
        <taxon>Metakinetoplastina</taxon>
        <taxon>Trypanosomatida</taxon>
        <taxon>Trypanosomatidae</taxon>
        <taxon>Novymonas</taxon>
    </lineage>
</organism>
<accession>A0AAW0F491</accession>
<protein>
    <submittedName>
        <fullName evidence="2">Uncharacterized protein</fullName>
    </submittedName>
</protein>
<gene>
    <name evidence="2" type="ORF">NESM_000201700</name>
</gene>